<evidence type="ECO:0000259" key="6">
    <source>
        <dbReference type="Pfam" id="PF00171"/>
    </source>
</evidence>
<feature type="domain" description="Aldehyde dehydrogenase" evidence="6">
    <location>
        <begin position="25"/>
        <end position="433"/>
    </location>
</feature>
<reference evidence="7 8" key="1">
    <citation type="journal article" date="2019" name="Mol. Biol. Evol.">
        <title>Blast fungal genomes show frequent chromosomal changes, gene gains and losses, and effector gene turnover.</title>
        <authorList>
            <person name="Gomez Luciano L.B."/>
            <person name="Jason Tsai I."/>
            <person name="Chuma I."/>
            <person name="Tosa Y."/>
            <person name="Chen Y.H."/>
            <person name="Li J.Y."/>
            <person name="Li M.Y."/>
            <person name="Jade Lu M.Y."/>
            <person name="Nakayashiki H."/>
            <person name="Li W.H."/>
        </authorList>
    </citation>
    <scope>NUCLEOTIDE SEQUENCE [LARGE SCALE GENOMIC DNA]</scope>
    <source>
        <strain evidence="7">MZ5-1-6</strain>
    </source>
</reference>
<name>A0A4P7NDG2_PYROR</name>
<dbReference type="InterPro" id="IPR016162">
    <property type="entry name" value="Ald_DH_N"/>
</dbReference>
<proteinExistence type="inferred from homology"/>
<evidence type="ECO:0000313" key="8">
    <source>
        <dbReference type="Proteomes" id="UP000294847"/>
    </source>
</evidence>
<dbReference type="Gene3D" id="3.40.605.10">
    <property type="entry name" value="Aldehyde Dehydrogenase, Chain A, domain 1"/>
    <property type="match status" value="1"/>
</dbReference>
<dbReference type="PANTHER" id="PTHR43570:SF16">
    <property type="entry name" value="ALDEHYDE DEHYDROGENASE TYPE III, ISOFORM Q"/>
    <property type="match status" value="1"/>
</dbReference>
<dbReference type="GO" id="GO:0006081">
    <property type="term" value="P:aldehyde metabolic process"/>
    <property type="evidence" value="ECO:0007669"/>
    <property type="project" value="InterPro"/>
</dbReference>
<dbReference type="Pfam" id="PF00171">
    <property type="entry name" value="Aldedh"/>
    <property type="match status" value="1"/>
</dbReference>
<evidence type="ECO:0000256" key="1">
    <source>
        <dbReference type="ARBA" id="ARBA00009986"/>
    </source>
</evidence>
<dbReference type="FunFam" id="3.40.605.10:FF:000004">
    <property type="entry name" value="Aldehyde dehydrogenase"/>
    <property type="match status" value="1"/>
</dbReference>
<accession>A0A4P7NDG2</accession>
<keyword evidence="2" id="KW-0125">Carotenoid biosynthesis</keyword>
<dbReference type="AlphaFoldDB" id="A0A4P7NDG2"/>
<evidence type="ECO:0000313" key="7">
    <source>
        <dbReference type="EMBL" id="QBZ59936.1"/>
    </source>
</evidence>
<feature type="active site" evidence="5">
    <location>
        <position position="254"/>
    </location>
</feature>
<sequence>MDTHSYTSPETFSEIHKTLNATFASGKTKSIAWRKWQLKQLWWLVHDNEQLIIEALAQDLGRHEMESRAADLSGLKSDILEHIKHVEEWAATEPVKGAGVLFGTLGGAHIRKEPLGVALIIGAWNFPVILALQPVIAAVAAGCCAIVKPSELAGASERVIVELANRYLDGSAIRVVTGGPKETAEFLEYRFDHIFFTGSTKIAKFVAAAAAKHLTPTVLELGGQCPAVVTKTADIDLAAKRIAYVKFLNAGQICLSVNHVFVDPAVHDQFVDSLKRWTVEFGATGQMCNIINERNYDRLSGLLEKTQGKVLCGEKGSRETKKLPATVVDQVTMSDSLLTEELFGPICPVITATPDEAIAAINSLPLPLALYVFSNDQKEIDHVLSNAISGGVTINDALMHVAVPNAPFGGVGDSGMGYYHGRHGFEAFTHKRVVVGLPRWLEGVMSFRYPPYDVKNAGKMAVKNNLGFQRGETMADQRVGGFKAGAALRRAFVWAAVLGAGLYWIDDIRSAKLAVWGFVRRLVGGEL</sequence>
<evidence type="ECO:0000256" key="4">
    <source>
        <dbReference type="PIRNR" id="PIRNR036492"/>
    </source>
</evidence>
<dbReference type="SUPFAM" id="SSF53720">
    <property type="entry name" value="ALDH-like"/>
    <property type="match status" value="1"/>
</dbReference>
<evidence type="ECO:0000256" key="3">
    <source>
        <dbReference type="ARBA" id="ARBA00023002"/>
    </source>
</evidence>
<dbReference type="CDD" id="cd07135">
    <property type="entry name" value="ALDH_F14-YMR110C"/>
    <property type="match status" value="1"/>
</dbReference>
<dbReference type="GO" id="GO:0005737">
    <property type="term" value="C:cytoplasm"/>
    <property type="evidence" value="ECO:0007669"/>
    <property type="project" value="TreeGrafter"/>
</dbReference>
<dbReference type="InterPro" id="IPR016161">
    <property type="entry name" value="Ald_DH/histidinol_DH"/>
</dbReference>
<dbReference type="InterPro" id="IPR012394">
    <property type="entry name" value="Aldehyde_DH_NAD(P)"/>
</dbReference>
<dbReference type="PIRSF" id="PIRSF036492">
    <property type="entry name" value="ALDH"/>
    <property type="match status" value="1"/>
</dbReference>
<feature type="active site" evidence="5">
    <location>
        <position position="220"/>
    </location>
</feature>
<dbReference type="InterPro" id="IPR016163">
    <property type="entry name" value="Ald_DH_C"/>
</dbReference>
<dbReference type="GO" id="GO:0016117">
    <property type="term" value="P:carotenoid biosynthetic process"/>
    <property type="evidence" value="ECO:0007669"/>
    <property type="project" value="UniProtKB-KW"/>
</dbReference>
<dbReference type="Proteomes" id="UP000294847">
    <property type="component" value="Chromosome 3"/>
</dbReference>
<protein>
    <recommendedName>
        <fullName evidence="4">Aldehyde dehydrogenase</fullName>
    </recommendedName>
</protein>
<keyword evidence="3 4" id="KW-0560">Oxidoreductase</keyword>
<evidence type="ECO:0000256" key="2">
    <source>
        <dbReference type="ARBA" id="ARBA00022746"/>
    </source>
</evidence>
<dbReference type="InterPro" id="IPR015590">
    <property type="entry name" value="Aldehyde_DH_dom"/>
</dbReference>
<evidence type="ECO:0000256" key="5">
    <source>
        <dbReference type="PIRSR" id="PIRSR036492-1"/>
    </source>
</evidence>
<comment type="similarity">
    <text evidence="1 4">Belongs to the aldehyde dehydrogenase family.</text>
</comment>
<dbReference type="Gene3D" id="3.40.309.10">
    <property type="entry name" value="Aldehyde Dehydrogenase, Chain A, domain 2"/>
    <property type="match status" value="1"/>
</dbReference>
<dbReference type="GO" id="GO:0004029">
    <property type="term" value="F:aldehyde dehydrogenase (NAD+) activity"/>
    <property type="evidence" value="ECO:0007669"/>
    <property type="project" value="TreeGrafter"/>
</dbReference>
<gene>
    <name evidence="7" type="ORF">PoMZ_04904</name>
</gene>
<organism evidence="7 8">
    <name type="scientific">Pyricularia oryzae</name>
    <name type="common">Rice blast fungus</name>
    <name type="synonym">Magnaporthe oryzae</name>
    <dbReference type="NCBI Taxonomy" id="318829"/>
    <lineage>
        <taxon>Eukaryota</taxon>
        <taxon>Fungi</taxon>
        <taxon>Dikarya</taxon>
        <taxon>Ascomycota</taxon>
        <taxon>Pezizomycotina</taxon>
        <taxon>Sordariomycetes</taxon>
        <taxon>Sordariomycetidae</taxon>
        <taxon>Magnaporthales</taxon>
        <taxon>Pyriculariaceae</taxon>
        <taxon>Pyricularia</taxon>
    </lineage>
</organism>
<dbReference type="PANTHER" id="PTHR43570">
    <property type="entry name" value="ALDEHYDE DEHYDROGENASE"/>
    <property type="match status" value="1"/>
</dbReference>
<dbReference type="EMBL" id="CP034206">
    <property type="protein sequence ID" value="QBZ59936.1"/>
    <property type="molecule type" value="Genomic_DNA"/>
</dbReference>